<keyword evidence="6" id="KW-1185">Reference proteome</keyword>
<comment type="cofactor">
    <cofactor evidence="2">
        <name>Zn(2+)</name>
        <dbReference type="ChEBI" id="CHEBI:29105"/>
    </cofactor>
</comment>
<feature type="compositionally biased region" description="Polar residues" evidence="3">
    <location>
        <begin position="19"/>
        <end position="29"/>
    </location>
</feature>
<dbReference type="GO" id="GO:0046872">
    <property type="term" value="F:metal ion binding"/>
    <property type="evidence" value="ECO:0007669"/>
    <property type="project" value="UniProtKB-UniRule"/>
</dbReference>
<dbReference type="InterPro" id="IPR008257">
    <property type="entry name" value="Pept_M19"/>
</dbReference>
<keyword evidence="2" id="KW-0862">Zinc</keyword>
<keyword evidence="1 2" id="KW-0224">Dipeptidase</keyword>
<organism evidence="5 6">
    <name type="scientific">Monilinia fructicola</name>
    <name type="common">Brown rot fungus</name>
    <name type="synonym">Ciboria fructicola</name>
    <dbReference type="NCBI Taxonomy" id="38448"/>
    <lineage>
        <taxon>Eukaryota</taxon>
        <taxon>Fungi</taxon>
        <taxon>Dikarya</taxon>
        <taxon>Ascomycota</taxon>
        <taxon>Pezizomycotina</taxon>
        <taxon>Leotiomycetes</taxon>
        <taxon>Helotiales</taxon>
        <taxon>Sclerotiniaceae</taxon>
        <taxon>Monilinia</taxon>
    </lineage>
</organism>
<dbReference type="EMBL" id="VICG01000002">
    <property type="protein sequence ID" value="KAA8575877.1"/>
    <property type="molecule type" value="Genomic_DNA"/>
</dbReference>
<gene>
    <name evidence="5" type="ORF">EYC84_004963</name>
</gene>
<dbReference type="AlphaFoldDB" id="A0A5M9K4Y5"/>
<keyword evidence="4" id="KW-0472">Membrane</keyword>
<evidence type="ECO:0000256" key="1">
    <source>
        <dbReference type="ARBA" id="ARBA00022997"/>
    </source>
</evidence>
<feature type="compositionally biased region" description="Basic and acidic residues" evidence="3">
    <location>
        <begin position="1"/>
        <end position="18"/>
    </location>
</feature>
<proteinExistence type="inferred from homology"/>
<dbReference type="GO" id="GO:0070573">
    <property type="term" value="F:metallodipeptidase activity"/>
    <property type="evidence" value="ECO:0007669"/>
    <property type="project" value="InterPro"/>
</dbReference>
<keyword evidence="2" id="KW-0482">Metalloprotease</keyword>
<comment type="similarity">
    <text evidence="2">Belongs to the metallo-dependent hydrolases superfamily. Peptidase M19 family.</text>
</comment>
<dbReference type="Gene3D" id="3.20.20.140">
    <property type="entry name" value="Metal-dependent hydrolases"/>
    <property type="match status" value="1"/>
</dbReference>
<name>A0A5M9K4Y5_MONFR</name>
<protein>
    <recommendedName>
        <fullName evidence="2">Dipeptidase</fullName>
        <ecNumber evidence="2">3.4.13.19</ecNumber>
    </recommendedName>
</protein>
<dbReference type="Proteomes" id="UP000322873">
    <property type="component" value="Unassembled WGS sequence"/>
</dbReference>
<dbReference type="Pfam" id="PF01244">
    <property type="entry name" value="Peptidase_M19"/>
    <property type="match status" value="2"/>
</dbReference>
<keyword evidence="2" id="KW-0645">Protease</keyword>
<keyword evidence="4" id="KW-1133">Transmembrane helix</keyword>
<comment type="caution">
    <text evidence="5">The sequence shown here is derived from an EMBL/GenBank/DDBJ whole genome shotgun (WGS) entry which is preliminary data.</text>
</comment>
<sequence>MHHYTEQDPLLSRDKSSSEIKVSNPTSQTEQKEDNQNDFGSTTSRGKRSFNDLMAVVLGLCSALILTMLVLPNGFIDDTFPRGWPFGHQNPKTIEERVDKILLHTPLIDGHNDLAILIKSVYKNRIYDEKFTNVFENGGMPYHVDLPRLKAGKNGGAFWSAYAPCPSNWSDFSTENYGHSVAFTLTQLDLLTRLQAAYPSHFSLPGNSSTALTAFQNGQLISPYIIEGLHQIGNSLSNLRHYFNLGKSPTPQWGGVSPAGRQLIHEMNRLGMIVDLSHTSQDTMRSVLGWDADWPGSLAPVIFSHSSAYKICPHPRNVPDDILQLVKERNSLVMVNFAPDFVSCVANPSNTNGLPDFYPKELNFGTRFGSDFDGIPNTPQGLDDVSKYPDLVAELLKQGVSDTDAAKVVGGNVLRVWKDVDELAAQLQAKGEKPLEDDLA</sequence>
<comment type="catalytic activity">
    <reaction evidence="2">
        <text>an L-aminoacyl-L-amino acid + H2O = 2 an L-alpha-amino acid</text>
        <dbReference type="Rhea" id="RHEA:48940"/>
        <dbReference type="ChEBI" id="CHEBI:15377"/>
        <dbReference type="ChEBI" id="CHEBI:59869"/>
        <dbReference type="ChEBI" id="CHEBI:77460"/>
        <dbReference type="EC" id="3.4.13.19"/>
    </reaction>
</comment>
<reference evidence="5 6" key="1">
    <citation type="submission" date="2019-06" db="EMBL/GenBank/DDBJ databases">
        <title>Genome Sequence of the Brown Rot Fungal Pathogen Monilinia fructicola.</title>
        <authorList>
            <person name="De Miccolis Angelini R.M."/>
            <person name="Landi L."/>
            <person name="Abate D."/>
            <person name="Pollastro S."/>
            <person name="Romanazzi G."/>
            <person name="Faretra F."/>
        </authorList>
    </citation>
    <scope>NUCLEOTIDE SEQUENCE [LARGE SCALE GENOMIC DNA]</scope>
    <source>
        <strain evidence="5 6">Mfrc123</strain>
    </source>
</reference>
<keyword evidence="2" id="KW-0479">Metal-binding</keyword>
<dbReference type="PROSITE" id="PS51365">
    <property type="entry name" value="RENAL_DIPEPTIDASE_2"/>
    <property type="match status" value="1"/>
</dbReference>
<evidence type="ECO:0000256" key="4">
    <source>
        <dbReference type="SAM" id="Phobius"/>
    </source>
</evidence>
<dbReference type="CDD" id="cd01301">
    <property type="entry name" value="rDP_like"/>
    <property type="match status" value="1"/>
</dbReference>
<evidence type="ECO:0000256" key="3">
    <source>
        <dbReference type="SAM" id="MobiDB-lite"/>
    </source>
</evidence>
<dbReference type="VEuPathDB" id="FungiDB:MFRU_059g00070"/>
<evidence type="ECO:0000313" key="6">
    <source>
        <dbReference type="Proteomes" id="UP000322873"/>
    </source>
</evidence>
<dbReference type="SUPFAM" id="SSF51556">
    <property type="entry name" value="Metallo-dependent hydrolases"/>
    <property type="match status" value="1"/>
</dbReference>
<dbReference type="InterPro" id="IPR032466">
    <property type="entry name" value="Metal_Hydrolase"/>
</dbReference>
<dbReference type="GO" id="GO:0006508">
    <property type="term" value="P:proteolysis"/>
    <property type="evidence" value="ECO:0007669"/>
    <property type="project" value="UniProtKB-KW"/>
</dbReference>
<accession>A0A5M9K4Y5</accession>
<dbReference type="EC" id="3.4.13.19" evidence="2"/>
<feature type="region of interest" description="Disordered" evidence="3">
    <location>
        <begin position="1"/>
        <end position="44"/>
    </location>
</feature>
<dbReference type="PANTHER" id="PTHR10443">
    <property type="entry name" value="MICROSOMAL DIPEPTIDASE"/>
    <property type="match status" value="1"/>
</dbReference>
<evidence type="ECO:0000313" key="5">
    <source>
        <dbReference type="EMBL" id="KAA8575877.1"/>
    </source>
</evidence>
<keyword evidence="4" id="KW-0812">Transmembrane</keyword>
<dbReference type="PANTHER" id="PTHR10443:SF12">
    <property type="entry name" value="DIPEPTIDASE"/>
    <property type="match status" value="1"/>
</dbReference>
<evidence type="ECO:0000256" key="2">
    <source>
        <dbReference type="RuleBase" id="RU341113"/>
    </source>
</evidence>
<keyword evidence="2" id="KW-0378">Hydrolase</keyword>
<feature type="transmembrane region" description="Helical" evidence="4">
    <location>
        <begin position="53"/>
        <end position="71"/>
    </location>
</feature>